<gene>
    <name evidence="1" type="ORF">BYL167_LOCUS33352</name>
</gene>
<dbReference type="Proteomes" id="UP000681967">
    <property type="component" value="Unassembled WGS sequence"/>
</dbReference>
<evidence type="ECO:0000313" key="1">
    <source>
        <dbReference type="EMBL" id="CAF4441542.1"/>
    </source>
</evidence>
<dbReference type="EMBL" id="CAJOBH010064489">
    <property type="protein sequence ID" value="CAF4441542.1"/>
    <property type="molecule type" value="Genomic_DNA"/>
</dbReference>
<reference evidence="1" key="1">
    <citation type="submission" date="2021-02" db="EMBL/GenBank/DDBJ databases">
        <authorList>
            <person name="Nowell W R."/>
        </authorList>
    </citation>
    <scope>NUCLEOTIDE SEQUENCE</scope>
</reference>
<name>A0A8S2WIU6_9BILA</name>
<feature type="non-terminal residue" evidence="1">
    <location>
        <position position="72"/>
    </location>
</feature>
<accession>A0A8S2WIU6</accession>
<protein>
    <submittedName>
        <fullName evidence="1">Uncharacterized protein</fullName>
    </submittedName>
</protein>
<comment type="caution">
    <text evidence="1">The sequence shown here is derived from an EMBL/GenBank/DDBJ whole genome shotgun (WGS) entry which is preliminary data.</text>
</comment>
<dbReference type="AlphaFoldDB" id="A0A8S2WIU6"/>
<organism evidence="1 2">
    <name type="scientific">Rotaria magnacalcarata</name>
    <dbReference type="NCBI Taxonomy" id="392030"/>
    <lineage>
        <taxon>Eukaryota</taxon>
        <taxon>Metazoa</taxon>
        <taxon>Spiralia</taxon>
        <taxon>Gnathifera</taxon>
        <taxon>Rotifera</taxon>
        <taxon>Eurotatoria</taxon>
        <taxon>Bdelloidea</taxon>
        <taxon>Philodinida</taxon>
        <taxon>Philodinidae</taxon>
        <taxon>Rotaria</taxon>
    </lineage>
</organism>
<proteinExistence type="predicted"/>
<feature type="non-terminal residue" evidence="1">
    <location>
        <position position="1"/>
    </location>
</feature>
<evidence type="ECO:0000313" key="2">
    <source>
        <dbReference type="Proteomes" id="UP000681967"/>
    </source>
</evidence>
<sequence>MQANTSIAGSTPIKRLRGMNQPITLVTDISQQPTAAACRFATTRFPFSPFTVIFSQDVREKSVIDDLTKHAS</sequence>